<evidence type="ECO:0000313" key="2">
    <source>
        <dbReference type="Proteomes" id="UP000077266"/>
    </source>
</evidence>
<name>A0A165HE06_EXIGL</name>
<dbReference type="Proteomes" id="UP000077266">
    <property type="component" value="Unassembled WGS sequence"/>
</dbReference>
<protein>
    <submittedName>
        <fullName evidence="1">Uncharacterized protein</fullName>
    </submittedName>
</protein>
<evidence type="ECO:0000313" key="1">
    <source>
        <dbReference type="EMBL" id="KZV91832.1"/>
    </source>
</evidence>
<accession>A0A165HE06</accession>
<keyword evidence="2" id="KW-1185">Reference proteome</keyword>
<organism evidence="1 2">
    <name type="scientific">Exidia glandulosa HHB12029</name>
    <dbReference type="NCBI Taxonomy" id="1314781"/>
    <lineage>
        <taxon>Eukaryota</taxon>
        <taxon>Fungi</taxon>
        <taxon>Dikarya</taxon>
        <taxon>Basidiomycota</taxon>
        <taxon>Agaricomycotina</taxon>
        <taxon>Agaricomycetes</taxon>
        <taxon>Auriculariales</taxon>
        <taxon>Exidiaceae</taxon>
        <taxon>Exidia</taxon>
    </lineage>
</organism>
<reference evidence="1 2" key="1">
    <citation type="journal article" date="2016" name="Mol. Biol. Evol.">
        <title>Comparative Genomics of Early-Diverging Mushroom-Forming Fungi Provides Insights into the Origins of Lignocellulose Decay Capabilities.</title>
        <authorList>
            <person name="Nagy L.G."/>
            <person name="Riley R."/>
            <person name="Tritt A."/>
            <person name="Adam C."/>
            <person name="Daum C."/>
            <person name="Floudas D."/>
            <person name="Sun H."/>
            <person name="Yadav J.S."/>
            <person name="Pangilinan J."/>
            <person name="Larsson K.H."/>
            <person name="Matsuura K."/>
            <person name="Barry K."/>
            <person name="Labutti K."/>
            <person name="Kuo R."/>
            <person name="Ohm R.A."/>
            <person name="Bhattacharya S.S."/>
            <person name="Shirouzu T."/>
            <person name="Yoshinaga Y."/>
            <person name="Martin F.M."/>
            <person name="Grigoriev I.V."/>
            <person name="Hibbett D.S."/>
        </authorList>
    </citation>
    <scope>NUCLEOTIDE SEQUENCE [LARGE SCALE GENOMIC DNA]</scope>
    <source>
        <strain evidence="1 2">HHB12029</strain>
    </source>
</reference>
<gene>
    <name evidence="1" type="ORF">EXIGLDRAFT_718864</name>
</gene>
<sequence length="200" mass="23103">MPTRDFSEFDLINERYARRWGSQIIIYGRPCSSLSYEACKDYATRLHRSVDQARSRHISISGWKARTESKELITLKLIAAQLDEALRLWKDIIIVKKNRASCVPNYSPDIRDVQICDALDSLSMLEKTVEAIGIPHHERLFIDQYRDDGTECECRQCAPSADEIRQLWFTAQIAHAEVAQKTPALFERVFSELRRLATTL</sequence>
<proteinExistence type="predicted"/>
<dbReference type="EMBL" id="KV426019">
    <property type="protein sequence ID" value="KZV91832.1"/>
    <property type="molecule type" value="Genomic_DNA"/>
</dbReference>
<dbReference type="InParanoid" id="A0A165HE06"/>
<dbReference type="AlphaFoldDB" id="A0A165HE06"/>